<keyword evidence="3" id="KW-1185">Reference proteome</keyword>
<dbReference type="Proteomes" id="UP000299102">
    <property type="component" value="Unassembled WGS sequence"/>
</dbReference>
<feature type="region of interest" description="Disordered" evidence="1">
    <location>
        <begin position="1"/>
        <end position="20"/>
    </location>
</feature>
<evidence type="ECO:0000256" key="1">
    <source>
        <dbReference type="SAM" id="MobiDB-lite"/>
    </source>
</evidence>
<sequence>MSRRKREKVSERHRTWEPARAGDSHEAVDSFITSSTTVYILQATVKICLIYTIFLPAAPITWNSQSTGLRSRRTARAHRAFLTGLRRRPLRSLRTIATLLHVDVDKDAKGRAETDRRRRRHLTAWIRAAEDVLKRAGGVTRTTDAALTVLTTTKRIATPCVSRAPTATSAPCRPTSRGSARAREGNYTSPARRRPRGPDPCSRSVLIWLTVYA</sequence>
<comment type="caution">
    <text evidence="2">The sequence shown here is derived from an EMBL/GenBank/DDBJ whole genome shotgun (WGS) entry which is preliminary data.</text>
</comment>
<feature type="region of interest" description="Disordered" evidence="1">
    <location>
        <begin position="162"/>
        <end position="200"/>
    </location>
</feature>
<evidence type="ECO:0000313" key="2">
    <source>
        <dbReference type="EMBL" id="GBP45889.1"/>
    </source>
</evidence>
<dbReference type="EMBL" id="BGZK01000473">
    <property type="protein sequence ID" value="GBP45889.1"/>
    <property type="molecule type" value="Genomic_DNA"/>
</dbReference>
<evidence type="ECO:0000313" key="3">
    <source>
        <dbReference type="Proteomes" id="UP000299102"/>
    </source>
</evidence>
<accession>A0A4C1W5T5</accession>
<proteinExistence type="predicted"/>
<name>A0A4C1W5T5_EUMVA</name>
<protein>
    <submittedName>
        <fullName evidence="2">Uncharacterized protein</fullName>
    </submittedName>
</protein>
<organism evidence="2 3">
    <name type="scientific">Eumeta variegata</name>
    <name type="common">Bagworm moth</name>
    <name type="synonym">Eumeta japonica</name>
    <dbReference type="NCBI Taxonomy" id="151549"/>
    <lineage>
        <taxon>Eukaryota</taxon>
        <taxon>Metazoa</taxon>
        <taxon>Ecdysozoa</taxon>
        <taxon>Arthropoda</taxon>
        <taxon>Hexapoda</taxon>
        <taxon>Insecta</taxon>
        <taxon>Pterygota</taxon>
        <taxon>Neoptera</taxon>
        <taxon>Endopterygota</taxon>
        <taxon>Lepidoptera</taxon>
        <taxon>Glossata</taxon>
        <taxon>Ditrysia</taxon>
        <taxon>Tineoidea</taxon>
        <taxon>Psychidae</taxon>
        <taxon>Oiketicinae</taxon>
        <taxon>Eumeta</taxon>
    </lineage>
</organism>
<gene>
    <name evidence="2" type="ORF">EVAR_31796_1</name>
</gene>
<dbReference type="AlphaFoldDB" id="A0A4C1W5T5"/>
<reference evidence="2 3" key="1">
    <citation type="journal article" date="2019" name="Commun. Biol.">
        <title>The bagworm genome reveals a unique fibroin gene that provides high tensile strength.</title>
        <authorList>
            <person name="Kono N."/>
            <person name="Nakamura H."/>
            <person name="Ohtoshi R."/>
            <person name="Tomita M."/>
            <person name="Numata K."/>
            <person name="Arakawa K."/>
        </authorList>
    </citation>
    <scope>NUCLEOTIDE SEQUENCE [LARGE SCALE GENOMIC DNA]</scope>
</reference>
<feature type="compositionally biased region" description="Basic and acidic residues" evidence="1">
    <location>
        <begin position="8"/>
        <end position="20"/>
    </location>
</feature>